<evidence type="ECO:0000313" key="2">
    <source>
        <dbReference type="Proteomes" id="UP000030680"/>
    </source>
</evidence>
<gene>
    <name evidence="1" type="ORF">Gasu_33950</name>
</gene>
<dbReference type="OrthoDB" id="10356432at2759"/>
<evidence type="ECO:0000313" key="1">
    <source>
        <dbReference type="EMBL" id="EME29193.1"/>
    </source>
</evidence>
<dbReference type="RefSeq" id="XP_005705713.1">
    <property type="nucleotide sequence ID" value="XM_005705656.1"/>
</dbReference>
<proteinExistence type="predicted"/>
<name>M2XZY3_GALSU</name>
<accession>M2XZY3</accession>
<organism evidence="1 2">
    <name type="scientific">Galdieria sulphuraria</name>
    <name type="common">Red alga</name>
    <dbReference type="NCBI Taxonomy" id="130081"/>
    <lineage>
        <taxon>Eukaryota</taxon>
        <taxon>Rhodophyta</taxon>
        <taxon>Bangiophyceae</taxon>
        <taxon>Galdieriales</taxon>
        <taxon>Galdieriaceae</taxon>
        <taxon>Galdieria</taxon>
    </lineage>
</organism>
<dbReference type="AlphaFoldDB" id="M2XZY3"/>
<protein>
    <submittedName>
        <fullName evidence="1">Uncharacterized protein</fullName>
    </submittedName>
</protein>
<dbReference type="KEGG" id="gsl:Gasu_33950"/>
<dbReference type="EMBL" id="KB454511">
    <property type="protein sequence ID" value="EME29193.1"/>
    <property type="molecule type" value="Genomic_DNA"/>
</dbReference>
<sequence>MRGFSYRLPAAFLENDVVMAWLLEEDVEKGLSAEVVRQRMTPVQATFAYKSIESWHQRKDIVLIIPSQTVGNFALCYCYGPLNQSLIDKGKVEIAWCRLVFDLQKFYLLQFIRSEGKIRSWLLLEHISTTKTIQTTTTYFEAEKSRNHCLKTVTISVEHSCALCQLASDKCLCHSKQSEKRHDTSLLQSSVTAEPLKGHFTKLGKISFSVPPFSGSLFELLSTSPSRGYIEVAQYSMKKGNLLHYSKAECFTNVLPLKHKLAESCYFQAIESLLSKTRAYYPSIPLSFEKYDHQRFLNKTLKTLDHVSEHPGFSSNVLNSLTSQWPDSQEGQNDECSANEWFLSPFSSKYSLDTLESSETNFSDRWDL</sequence>
<reference evidence="2" key="1">
    <citation type="journal article" date="2013" name="Science">
        <title>Gene transfer from bacteria and archaea facilitated evolution of an extremophilic eukaryote.</title>
        <authorList>
            <person name="Schonknecht G."/>
            <person name="Chen W.H."/>
            <person name="Ternes C.M."/>
            <person name="Barbier G.G."/>
            <person name="Shrestha R.P."/>
            <person name="Stanke M."/>
            <person name="Brautigam A."/>
            <person name="Baker B.J."/>
            <person name="Banfield J.F."/>
            <person name="Garavito R.M."/>
            <person name="Carr K."/>
            <person name="Wilkerson C."/>
            <person name="Rensing S.A."/>
            <person name="Gagneul D."/>
            <person name="Dickenson N.E."/>
            <person name="Oesterhelt C."/>
            <person name="Lercher M.J."/>
            <person name="Weber A.P."/>
        </authorList>
    </citation>
    <scope>NUCLEOTIDE SEQUENCE [LARGE SCALE GENOMIC DNA]</scope>
    <source>
        <strain evidence="2">074W</strain>
    </source>
</reference>
<dbReference type="GeneID" id="17088011"/>
<dbReference type="Gramene" id="EME29193">
    <property type="protein sequence ID" value="EME29193"/>
    <property type="gene ID" value="Gasu_33950"/>
</dbReference>
<dbReference type="Proteomes" id="UP000030680">
    <property type="component" value="Unassembled WGS sequence"/>
</dbReference>
<keyword evidence="2" id="KW-1185">Reference proteome</keyword>